<evidence type="ECO:0000313" key="1">
    <source>
        <dbReference type="EMBL" id="KAF3890121.1"/>
    </source>
</evidence>
<dbReference type="AlphaFoldDB" id="A0A8S9TC18"/>
<keyword evidence="2" id="KW-1185">Reference proteome</keyword>
<name>A0A8S9TC18_9CYAN</name>
<gene>
    <name evidence="1" type="ORF">DA73_0400035190</name>
</gene>
<dbReference type="RefSeq" id="WP_167844818.1">
    <property type="nucleotide sequence ID" value="NZ_JHEG04000001.1"/>
</dbReference>
<comment type="caution">
    <text evidence="1">The sequence shown here is derived from an EMBL/GenBank/DDBJ whole genome shotgun (WGS) entry which is preliminary data.</text>
</comment>
<protein>
    <submittedName>
        <fullName evidence="1">Uncharacterized protein</fullName>
    </submittedName>
</protein>
<sequence>MYGEKIYYTAEAAQKAGSGLPGGFEEERSHFDNNLLGLPNVQKFESP</sequence>
<accession>A0A8S9TC18</accession>
<organism evidence="1 2">
    <name type="scientific">Tolypothrix bouteillei VB521301</name>
    <dbReference type="NCBI Taxonomy" id="1479485"/>
    <lineage>
        <taxon>Bacteria</taxon>
        <taxon>Bacillati</taxon>
        <taxon>Cyanobacteriota</taxon>
        <taxon>Cyanophyceae</taxon>
        <taxon>Nostocales</taxon>
        <taxon>Tolypothrichaceae</taxon>
        <taxon>Tolypothrix</taxon>
    </lineage>
</organism>
<dbReference type="Proteomes" id="UP000029738">
    <property type="component" value="Unassembled WGS sequence"/>
</dbReference>
<reference evidence="1" key="2">
    <citation type="submission" date="2019-11" db="EMBL/GenBank/DDBJ databases">
        <title>Improved Assembly of Tolypothrix boutellei genome.</title>
        <authorList>
            <person name="Sarangi A.N."/>
            <person name="Mukherjee M."/>
            <person name="Ghosh S."/>
            <person name="Singh D."/>
            <person name="Das A."/>
            <person name="Kant S."/>
            <person name="Prusty A."/>
            <person name="Tripathy S."/>
        </authorList>
    </citation>
    <scope>NUCLEOTIDE SEQUENCE</scope>
    <source>
        <strain evidence="1">VB521301</strain>
    </source>
</reference>
<evidence type="ECO:0000313" key="2">
    <source>
        <dbReference type="Proteomes" id="UP000029738"/>
    </source>
</evidence>
<reference evidence="1" key="1">
    <citation type="journal article" date="2015" name="Genome Announc.">
        <title>Draft Genome Sequence of Tolypothrix boutellei Strain VB521301.</title>
        <authorList>
            <person name="Chandrababunaidu M.M."/>
            <person name="Singh D."/>
            <person name="Sen D."/>
            <person name="Bhan S."/>
            <person name="Das S."/>
            <person name="Gupta A."/>
            <person name="Adhikary S.P."/>
            <person name="Tripathy S."/>
        </authorList>
    </citation>
    <scope>NUCLEOTIDE SEQUENCE</scope>
    <source>
        <strain evidence="1">VB521301</strain>
    </source>
</reference>
<dbReference type="EMBL" id="JHEG04000001">
    <property type="protein sequence ID" value="KAF3890121.1"/>
    <property type="molecule type" value="Genomic_DNA"/>
</dbReference>
<proteinExistence type="predicted"/>